<evidence type="ECO:0000313" key="3">
    <source>
        <dbReference type="Proteomes" id="UP001589575"/>
    </source>
</evidence>
<keyword evidence="3" id="KW-1185">Reference proteome</keyword>
<organism evidence="2 3">
    <name type="scientific">Citricoccus parietis</name>
    <dbReference type="NCBI Taxonomy" id="592307"/>
    <lineage>
        <taxon>Bacteria</taxon>
        <taxon>Bacillati</taxon>
        <taxon>Actinomycetota</taxon>
        <taxon>Actinomycetes</taxon>
        <taxon>Micrococcales</taxon>
        <taxon>Micrococcaceae</taxon>
        <taxon>Citricoccus</taxon>
    </lineage>
</organism>
<dbReference type="EMBL" id="JBHMFI010000004">
    <property type="protein sequence ID" value="MFB9074933.1"/>
    <property type="molecule type" value="Genomic_DNA"/>
</dbReference>
<gene>
    <name evidence="2" type="ORF">ACFFX0_28605</name>
</gene>
<dbReference type="Proteomes" id="UP001589575">
    <property type="component" value="Unassembled WGS sequence"/>
</dbReference>
<evidence type="ECO:0000256" key="1">
    <source>
        <dbReference type="SAM" id="MobiDB-lite"/>
    </source>
</evidence>
<protein>
    <submittedName>
        <fullName evidence="2">Uncharacterized protein</fullName>
    </submittedName>
</protein>
<feature type="compositionally biased region" description="Polar residues" evidence="1">
    <location>
        <begin position="27"/>
        <end position="44"/>
    </location>
</feature>
<proteinExistence type="predicted"/>
<feature type="region of interest" description="Disordered" evidence="1">
    <location>
        <begin position="19"/>
        <end position="48"/>
    </location>
</feature>
<reference evidence="2 3" key="1">
    <citation type="submission" date="2024-09" db="EMBL/GenBank/DDBJ databases">
        <authorList>
            <person name="Sun Q."/>
            <person name="Mori K."/>
        </authorList>
    </citation>
    <scope>NUCLEOTIDE SEQUENCE [LARGE SCALE GENOMIC DNA]</scope>
    <source>
        <strain evidence="2 3">CCM 7609</strain>
    </source>
</reference>
<name>A0ABV5G7K5_9MICC</name>
<sequence length="68" mass="7136">MAASMDICLSLRLTPDRLHPVRPPAESSPSYSALANPASSTHPCVTSGDPLLRHIAPCQGRNGSKARA</sequence>
<accession>A0ABV5G7K5</accession>
<comment type="caution">
    <text evidence="2">The sequence shown here is derived from an EMBL/GenBank/DDBJ whole genome shotgun (WGS) entry which is preliminary data.</text>
</comment>
<evidence type="ECO:0000313" key="2">
    <source>
        <dbReference type="EMBL" id="MFB9074933.1"/>
    </source>
</evidence>